<name>A0A255DLU2_9MYCO</name>
<evidence type="ECO:0008006" key="4">
    <source>
        <dbReference type="Google" id="ProtNLM"/>
    </source>
</evidence>
<dbReference type="Proteomes" id="UP000216063">
    <property type="component" value="Unassembled WGS sequence"/>
</dbReference>
<dbReference type="RefSeq" id="WP_094478874.1">
    <property type="nucleotide sequence ID" value="NZ_NOZR01000006.1"/>
</dbReference>
<dbReference type="InterPro" id="IPR029058">
    <property type="entry name" value="AB_hydrolase_fold"/>
</dbReference>
<dbReference type="EMBL" id="NOZR01000006">
    <property type="protein sequence ID" value="OYN80409.1"/>
    <property type="molecule type" value="Genomic_DNA"/>
</dbReference>
<feature type="transmembrane region" description="Helical" evidence="1">
    <location>
        <begin position="184"/>
        <end position="203"/>
    </location>
</feature>
<evidence type="ECO:0000313" key="2">
    <source>
        <dbReference type="EMBL" id="OYN80409.1"/>
    </source>
</evidence>
<proteinExistence type="predicted"/>
<comment type="caution">
    <text evidence="2">The sequence shown here is derived from an EMBL/GenBank/DDBJ whole genome shotgun (WGS) entry which is preliminary data.</text>
</comment>
<keyword evidence="3" id="KW-1185">Reference proteome</keyword>
<dbReference type="SUPFAM" id="SSF53474">
    <property type="entry name" value="alpha/beta-Hydrolases"/>
    <property type="match status" value="1"/>
</dbReference>
<evidence type="ECO:0000256" key="1">
    <source>
        <dbReference type="SAM" id="Phobius"/>
    </source>
</evidence>
<dbReference type="AlphaFoldDB" id="A0A255DLU2"/>
<dbReference type="Gene3D" id="3.40.50.1820">
    <property type="entry name" value="alpha/beta hydrolase"/>
    <property type="match status" value="1"/>
</dbReference>
<keyword evidence="1" id="KW-0812">Transmembrane</keyword>
<keyword evidence="1" id="KW-1133">Transmembrane helix</keyword>
<accession>A0A255DLU2</accession>
<dbReference type="OrthoDB" id="4673145at2"/>
<sequence>MTWSPPSKVGDIDPAIAVAKSKLKGFSYGKAEGLGTTDTSQVYTEGFGRALPTFQNNRNAEIDKGTKPAPKMSAIGTLDWATKSQLGMLAAVPTPAPAKLRHPAFAFRGTGGIIGQDYVSRICQQCDDLVEEINTPWAATMGGLPVGTAGSVTDPSMWRAVREGLAAAKAEFLKRFALNRKVRIVIIGYSAGAVLAALFRQWILENYPDNYLCSVSLGDPTRPNGGAFYNAPGANRDGQGISSWHYGDVNDWRHCWLTNVSDPARPDMYARIALGKTGEIMMDAFDMVTHVELGNPVATAQNLVTVIPEIAADAGIAVPDALGALSNGIPGLLAWGLPLLGGALGGLIGGGNPDTLTGTAAAAKAAQIGLTFALDNPPTKPHITYEFAEVWPGMTYLQLGVQHVRDWASRVAPVAA</sequence>
<protein>
    <recommendedName>
        <fullName evidence="4">Lysin B</fullName>
    </recommendedName>
</protein>
<gene>
    <name evidence="2" type="ORF">CG716_09765</name>
</gene>
<evidence type="ECO:0000313" key="3">
    <source>
        <dbReference type="Proteomes" id="UP000216063"/>
    </source>
</evidence>
<organism evidence="2 3">
    <name type="scientific">Mycolicibacterium sphagni</name>
    <dbReference type="NCBI Taxonomy" id="1786"/>
    <lineage>
        <taxon>Bacteria</taxon>
        <taxon>Bacillati</taxon>
        <taxon>Actinomycetota</taxon>
        <taxon>Actinomycetes</taxon>
        <taxon>Mycobacteriales</taxon>
        <taxon>Mycobacteriaceae</taxon>
        <taxon>Mycolicibacterium</taxon>
    </lineage>
</organism>
<reference evidence="2 3" key="1">
    <citation type="submission" date="2017-07" db="EMBL/GenBank/DDBJ databases">
        <title>The new phylogeny of genus Mycobacterium.</title>
        <authorList>
            <person name="Tortoli E."/>
            <person name="Trovato A."/>
            <person name="Cirillo D.M."/>
        </authorList>
    </citation>
    <scope>NUCLEOTIDE SEQUENCE [LARGE SCALE GENOMIC DNA]</scope>
    <source>
        <strain evidence="2 3">ATCC 33027</strain>
    </source>
</reference>
<keyword evidence="1" id="KW-0472">Membrane</keyword>